<reference evidence="3" key="1">
    <citation type="submission" date="2017-11" db="EMBL/GenBank/DDBJ databases">
        <authorList>
            <person name="Zhu W."/>
        </authorList>
    </citation>
    <scope>NUCLEOTIDE SEQUENCE [LARGE SCALE GENOMIC DNA]</scope>
    <source>
        <strain evidence="3">CAU 1183</strain>
    </source>
</reference>
<dbReference type="Pfam" id="PF22564">
    <property type="entry name" value="HAAS"/>
    <property type="match status" value="1"/>
</dbReference>
<evidence type="ECO:0000313" key="3">
    <source>
        <dbReference type="Proteomes" id="UP000257143"/>
    </source>
</evidence>
<gene>
    <name evidence="2" type="ORF">CWR48_08320</name>
</gene>
<comment type="caution">
    <text evidence="2">The sequence shown here is derived from an EMBL/GenBank/DDBJ whole genome shotgun (WGS) entry which is preliminary data.</text>
</comment>
<name>A0A3D8PVY0_9BACI</name>
<dbReference type="OrthoDB" id="2705958at2"/>
<feature type="transmembrane region" description="Helical" evidence="1">
    <location>
        <begin position="193"/>
        <end position="212"/>
    </location>
</feature>
<accession>A0A3D8PVY0</accession>
<dbReference type="Proteomes" id="UP000257143">
    <property type="component" value="Unassembled WGS sequence"/>
</dbReference>
<feature type="transmembrane region" description="Helical" evidence="1">
    <location>
        <begin position="88"/>
        <end position="110"/>
    </location>
</feature>
<protein>
    <submittedName>
        <fullName evidence="2">Uncharacterized protein</fullName>
    </submittedName>
</protein>
<organism evidence="2 3">
    <name type="scientific">Oceanobacillus arenosus</name>
    <dbReference type="NCBI Taxonomy" id="1229153"/>
    <lineage>
        <taxon>Bacteria</taxon>
        <taxon>Bacillati</taxon>
        <taxon>Bacillota</taxon>
        <taxon>Bacilli</taxon>
        <taxon>Bacillales</taxon>
        <taxon>Bacillaceae</taxon>
        <taxon>Oceanobacillus</taxon>
    </lineage>
</organism>
<keyword evidence="1" id="KW-1133">Transmembrane helix</keyword>
<evidence type="ECO:0000256" key="1">
    <source>
        <dbReference type="SAM" id="Phobius"/>
    </source>
</evidence>
<keyword evidence="1" id="KW-0812">Transmembrane</keyword>
<keyword evidence="3" id="KW-1185">Reference proteome</keyword>
<dbReference type="EMBL" id="PIOC01000014">
    <property type="protein sequence ID" value="RDW19045.1"/>
    <property type="molecule type" value="Genomic_DNA"/>
</dbReference>
<dbReference type="RefSeq" id="WP_115772782.1">
    <property type="nucleotide sequence ID" value="NZ_PIOC01000014.1"/>
</dbReference>
<sequence>MSSSEEDLFRSIASSHFFKELEKEIGDYSEKENILLEYEMHVYDLLQEEESMNEEALYDVLVDRLGTPKELAAMWKQETSITPKKTQWLFVLLNIAIFIGGILLTISYNAFDWDLVEYLWEVLSDARFLVILVYMLFWALLGYEIGKEFGQGGYKLLRKTFAFSILPNIGFMYLVVFKFIPYEWFGSLLSVRFIMICIFCTIILYPISWVGYRWGRRASI</sequence>
<evidence type="ECO:0000313" key="2">
    <source>
        <dbReference type="EMBL" id="RDW19045.1"/>
    </source>
</evidence>
<feature type="transmembrane region" description="Helical" evidence="1">
    <location>
        <begin position="161"/>
        <end position="181"/>
    </location>
</feature>
<proteinExistence type="predicted"/>
<feature type="transmembrane region" description="Helical" evidence="1">
    <location>
        <begin position="122"/>
        <end position="141"/>
    </location>
</feature>
<keyword evidence="1" id="KW-0472">Membrane</keyword>
<dbReference type="AlphaFoldDB" id="A0A3D8PVY0"/>